<comment type="caution">
    <text evidence="2">The sequence shown here is derived from an EMBL/GenBank/DDBJ whole genome shotgun (WGS) entry which is preliminary data.</text>
</comment>
<dbReference type="GO" id="GO:0035438">
    <property type="term" value="F:cyclic-di-GMP binding"/>
    <property type="evidence" value="ECO:0007669"/>
    <property type="project" value="InterPro"/>
</dbReference>
<feature type="domain" description="PilZ" evidence="1">
    <location>
        <begin position="5"/>
        <end position="83"/>
    </location>
</feature>
<gene>
    <name evidence="2" type="ORF">CQ12_15270</name>
</gene>
<dbReference type="AlphaFoldDB" id="A0A0R3L229"/>
<keyword evidence="3" id="KW-1185">Reference proteome</keyword>
<proteinExistence type="predicted"/>
<protein>
    <recommendedName>
        <fullName evidence="1">PilZ domain-containing protein</fullName>
    </recommendedName>
</protein>
<sequence>MDVERRAVARTMISKNALLFFDAQRGVLTCRVQDVTNSGAGIELHDLNLLPLNFELTFDNFHTIRECRVIWRQGDFVGVAFQN</sequence>
<organism evidence="2 3">
    <name type="scientific">Bradyrhizobium jicamae</name>
    <dbReference type="NCBI Taxonomy" id="280332"/>
    <lineage>
        <taxon>Bacteria</taxon>
        <taxon>Pseudomonadati</taxon>
        <taxon>Pseudomonadota</taxon>
        <taxon>Alphaproteobacteria</taxon>
        <taxon>Hyphomicrobiales</taxon>
        <taxon>Nitrobacteraceae</taxon>
        <taxon>Bradyrhizobium</taxon>
    </lineage>
</organism>
<dbReference type="Pfam" id="PF07238">
    <property type="entry name" value="PilZ"/>
    <property type="match status" value="1"/>
</dbReference>
<dbReference type="InterPro" id="IPR009875">
    <property type="entry name" value="PilZ_domain"/>
</dbReference>
<name>A0A0R3L229_9BRAD</name>
<evidence type="ECO:0000259" key="1">
    <source>
        <dbReference type="Pfam" id="PF07238"/>
    </source>
</evidence>
<reference evidence="2 3" key="1">
    <citation type="submission" date="2014-03" db="EMBL/GenBank/DDBJ databases">
        <title>Bradyrhizobium valentinum sp. nov., isolated from effective nodules of Lupinus mariae-josephae, a lupine endemic of basic-lime soils in Eastern Spain.</title>
        <authorList>
            <person name="Duran D."/>
            <person name="Rey L."/>
            <person name="Navarro A."/>
            <person name="Busquets A."/>
            <person name="Imperial J."/>
            <person name="Ruiz-Argueso T."/>
        </authorList>
    </citation>
    <scope>NUCLEOTIDE SEQUENCE [LARGE SCALE GENOMIC DNA]</scope>
    <source>
        <strain evidence="2 3">PAC68</strain>
    </source>
</reference>
<dbReference type="Proteomes" id="UP000050863">
    <property type="component" value="Unassembled WGS sequence"/>
</dbReference>
<evidence type="ECO:0000313" key="2">
    <source>
        <dbReference type="EMBL" id="KRR02025.1"/>
    </source>
</evidence>
<dbReference type="SUPFAM" id="SSF141371">
    <property type="entry name" value="PilZ domain-like"/>
    <property type="match status" value="1"/>
</dbReference>
<dbReference type="EMBL" id="LLXZ01000160">
    <property type="protein sequence ID" value="KRR02025.1"/>
    <property type="molecule type" value="Genomic_DNA"/>
</dbReference>
<dbReference type="STRING" id="280332.CQ12_15270"/>
<evidence type="ECO:0000313" key="3">
    <source>
        <dbReference type="Proteomes" id="UP000050863"/>
    </source>
</evidence>
<accession>A0A0R3L229</accession>